<reference evidence="5 6" key="1">
    <citation type="submission" date="2016-11" db="EMBL/GenBank/DDBJ databases">
        <authorList>
            <person name="Jaros S."/>
            <person name="Januszkiewicz K."/>
            <person name="Wedrychowicz H."/>
        </authorList>
    </citation>
    <scope>NUCLEOTIDE SEQUENCE [LARGE SCALE GENOMIC DNA]</scope>
    <source>
        <strain evidence="5 6">DSM 18772</strain>
    </source>
</reference>
<dbReference type="SUPFAM" id="SSF49899">
    <property type="entry name" value="Concanavalin A-like lectins/glucanases"/>
    <property type="match status" value="1"/>
</dbReference>
<keyword evidence="3" id="KW-0175">Coiled coil</keyword>
<evidence type="ECO:0000313" key="5">
    <source>
        <dbReference type="EMBL" id="SHK10233.1"/>
    </source>
</evidence>
<keyword evidence="6" id="KW-1185">Reference proteome</keyword>
<evidence type="ECO:0000256" key="1">
    <source>
        <dbReference type="ARBA" id="ARBA00022729"/>
    </source>
</evidence>
<feature type="domain" description="LamG-like jellyroll fold" evidence="4">
    <location>
        <begin position="505"/>
        <end position="652"/>
    </location>
</feature>
<dbReference type="PANTHER" id="PTHR35889:SF3">
    <property type="entry name" value="F-BOX DOMAIN-CONTAINING PROTEIN"/>
    <property type="match status" value="1"/>
</dbReference>
<dbReference type="PROSITE" id="PS51257">
    <property type="entry name" value="PROKAR_LIPOPROTEIN"/>
    <property type="match status" value="1"/>
</dbReference>
<evidence type="ECO:0000259" key="4">
    <source>
        <dbReference type="SMART" id="SM00560"/>
    </source>
</evidence>
<sequence length="1066" mass="119214">MLSRSLYSLLIIPLLSGCDSEPASKSAPLEAACSVNPSQSSELISYNFHVRPILSDKCFFCHGPDEKNNKAGLRLDTPAHAYAALKESKGFGIIPGDPKNSMILHRINSSDPEEVMPPPESKLALTEEEISILSQWIEQGANYEPHWAFTPLAKEIPVPKSESSWARQDIDHFILETLSEHQLPPSPDSPHWQWLRRASLDLTGLPPTEQEIESFLKVADQPGAYEAEVDRLLSSPAYGEHMATPWLDAARYADSYGYQSDQLSVTWPYRDWVIRAFNDNLPYDKFITYNLAGDLLENPTRDQKLATAYNRLHRMTNEGGSIREEFLAEHAADRVHTMGTAMLGLTMECARCHDHKYDPITQRDYFSLTAYFNSIGENGLYDHASKIPSPSMLLPTKQQEAQLQAARKELITLEKQTKAIEESQQSAFEGWLSSPDKTPEIPDLVGYFPLDSDNSGTLRNMTPGADKDAKQNGLKAVSGKIGGAIELNGDTGITIPKFHRADRWQAITHSLWLMDTKRDELPVVVMQRTYGTDVGYNGYDLMLQNGFLEARWYRVWPGNAIGVRTKEPIEKSQWHQVTWTYDGSSSAAGIRIFLDGAEVATEVLADGPMIKNIGQNTYGSGDYTLGQRFRDRGFAGGLVDEFRIYSRDLSPVEVQQLYSGSALQEAIHRGDKDLLAPYYFSALNSATRQHTQALQQARHSLVKNQDVCTEVAIMKDTKIPTTAYLLERGEYDAPKTTPVPRATPHFLPPISSDYPVNRLGLAMWMTTPDHPLTSRVFVNRIWQQFFGRGIVKSTENFGVQGDLPSHPELLDWLARDFVNHNWDIKRLCKQIVLSSTYRQSSRASKELLEQDPENILLARGPAYRLDAELIRDTALSASGLLIDKQGGPPVSPYQPGGDLWRESNGMSPAFRQGKGEALYRRSIYSVWKRTAPFPNMLAFDATSREVCTVKRARTNTPLQALVLLNDTQFVEACRALAEKHLTSSGLNIESAFISLTGRHPSTKETKILKDLYTEQLEHFTSETTAAEKLISTGESKASTSHPAANLAAATIVVQTIFNLDATIWKR</sequence>
<dbReference type="Proteomes" id="UP000184510">
    <property type="component" value="Unassembled WGS sequence"/>
</dbReference>
<dbReference type="AlphaFoldDB" id="A0A1M6PQM1"/>
<dbReference type="Gene3D" id="2.60.120.200">
    <property type="match status" value="1"/>
</dbReference>
<feature type="coiled-coil region" evidence="3">
    <location>
        <begin position="396"/>
        <end position="423"/>
    </location>
</feature>
<dbReference type="RefSeq" id="WP_143184808.1">
    <property type="nucleotide sequence ID" value="NZ_FQYR01000005.1"/>
</dbReference>
<dbReference type="InParanoid" id="A0A1M6PQM1"/>
<dbReference type="InterPro" id="IPR011444">
    <property type="entry name" value="DUF1549"/>
</dbReference>
<dbReference type="SUPFAM" id="SSF46626">
    <property type="entry name" value="Cytochrome c"/>
    <property type="match status" value="1"/>
</dbReference>
<dbReference type="SMART" id="SM00560">
    <property type="entry name" value="LamGL"/>
    <property type="match status" value="1"/>
</dbReference>
<protein>
    <submittedName>
        <fullName evidence="5">Planctomycete cytochrome C</fullName>
    </submittedName>
</protein>
<dbReference type="Pfam" id="PF13385">
    <property type="entry name" value="Laminin_G_3"/>
    <property type="match status" value="1"/>
</dbReference>
<accession>A0A1M6PQM1</accession>
<dbReference type="GO" id="GO:0009055">
    <property type="term" value="F:electron transfer activity"/>
    <property type="evidence" value="ECO:0007669"/>
    <property type="project" value="InterPro"/>
</dbReference>
<name>A0A1M6PQM1_9BACT</name>
<dbReference type="InterPro" id="IPR011429">
    <property type="entry name" value="Cyt_c_Planctomycete-type"/>
</dbReference>
<dbReference type="Pfam" id="PF07587">
    <property type="entry name" value="PSD1"/>
    <property type="match status" value="1"/>
</dbReference>
<dbReference type="GO" id="GO:0020037">
    <property type="term" value="F:heme binding"/>
    <property type="evidence" value="ECO:0007669"/>
    <property type="project" value="InterPro"/>
</dbReference>
<dbReference type="InterPro" id="IPR036909">
    <property type="entry name" value="Cyt_c-like_dom_sf"/>
</dbReference>
<evidence type="ECO:0000256" key="3">
    <source>
        <dbReference type="SAM" id="Coils"/>
    </source>
</evidence>
<dbReference type="InterPro" id="IPR022655">
    <property type="entry name" value="DUF1553"/>
</dbReference>
<organism evidence="5 6">
    <name type="scientific">Rubritalea squalenifaciens DSM 18772</name>
    <dbReference type="NCBI Taxonomy" id="1123071"/>
    <lineage>
        <taxon>Bacteria</taxon>
        <taxon>Pseudomonadati</taxon>
        <taxon>Verrucomicrobiota</taxon>
        <taxon>Verrucomicrobiia</taxon>
        <taxon>Verrucomicrobiales</taxon>
        <taxon>Rubritaleaceae</taxon>
        <taxon>Rubritalea</taxon>
    </lineage>
</organism>
<dbReference type="InterPro" id="IPR013320">
    <property type="entry name" value="ConA-like_dom_sf"/>
</dbReference>
<evidence type="ECO:0000313" key="6">
    <source>
        <dbReference type="Proteomes" id="UP000184510"/>
    </source>
</evidence>
<gene>
    <name evidence="5" type="ORF">SAMN02745181_3264</name>
</gene>
<evidence type="ECO:0000256" key="2">
    <source>
        <dbReference type="ARBA" id="ARBA00023157"/>
    </source>
</evidence>
<dbReference type="Pfam" id="PF07635">
    <property type="entry name" value="PSCyt1"/>
    <property type="match status" value="1"/>
</dbReference>
<proteinExistence type="predicted"/>
<dbReference type="InterPro" id="IPR006558">
    <property type="entry name" value="LamG-like"/>
</dbReference>
<dbReference type="EMBL" id="FQYR01000005">
    <property type="protein sequence ID" value="SHK10233.1"/>
    <property type="molecule type" value="Genomic_DNA"/>
</dbReference>
<dbReference type="OrthoDB" id="127107at2"/>
<keyword evidence="1" id="KW-0732">Signal</keyword>
<dbReference type="Pfam" id="PF07583">
    <property type="entry name" value="PSCyt2"/>
    <property type="match status" value="1"/>
</dbReference>
<dbReference type="PANTHER" id="PTHR35889">
    <property type="entry name" value="CYCLOINULO-OLIGOSACCHARIDE FRUCTANOTRANSFERASE-RELATED"/>
    <property type="match status" value="1"/>
</dbReference>
<keyword evidence="2" id="KW-1015">Disulfide bond</keyword>
<dbReference type="STRING" id="1123071.SAMN02745181_3264"/>